<evidence type="ECO:0000256" key="3">
    <source>
        <dbReference type="ARBA" id="ARBA00022737"/>
    </source>
</evidence>
<feature type="compositionally biased region" description="Low complexity" evidence="6">
    <location>
        <begin position="1813"/>
        <end position="1825"/>
    </location>
</feature>
<keyword evidence="9" id="KW-1185">Reference proteome</keyword>
<accession>A0A0D2MAC7</accession>
<dbReference type="Pfam" id="PF02010">
    <property type="entry name" value="REJ"/>
    <property type="match status" value="1"/>
</dbReference>
<keyword evidence="2" id="KW-0812">Transmembrane</keyword>
<dbReference type="GO" id="GO:0006816">
    <property type="term" value="P:calcium ion transport"/>
    <property type="evidence" value="ECO:0007669"/>
    <property type="project" value="TreeGrafter"/>
</dbReference>
<evidence type="ECO:0000256" key="4">
    <source>
        <dbReference type="ARBA" id="ARBA00022989"/>
    </source>
</evidence>
<dbReference type="RefSeq" id="XP_013899249.1">
    <property type="nucleotide sequence ID" value="XM_014043795.1"/>
</dbReference>
<evidence type="ECO:0000259" key="7">
    <source>
        <dbReference type="Pfam" id="PF02010"/>
    </source>
</evidence>
<dbReference type="InterPro" id="IPR002859">
    <property type="entry name" value="PKD/REJ-like"/>
</dbReference>
<dbReference type="OrthoDB" id="540623at2759"/>
<name>A0A0D2MAC7_9CHLO</name>
<comment type="subcellular location">
    <subcellularLocation>
        <location evidence="1">Membrane</location>
    </subcellularLocation>
</comment>
<dbReference type="Proteomes" id="UP000054498">
    <property type="component" value="Unassembled WGS sequence"/>
</dbReference>
<keyword evidence="4" id="KW-1133">Transmembrane helix</keyword>
<dbReference type="GeneID" id="25740609"/>
<evidence type="ECO:0000256" key="1">
    <source>
        <dbReference type="ARBA" id="ARBA00004370"/>
    </source>
</evidence>
<evidence type="ECO:0000256" key="6">
    <source>
        <dbReference type="SAM" id="MobiDB-lite"/>
    </source>
</evidence>
<feature type="region of interest" description="Disordered" evidence="6">
    <location>
        <begin position="1811"/>
        <end position="1833"/>
    </location>
</feature>
<proteinExistence type="predicted"/>
<feature type="domain" description="PKD/REJ-like" evidence="7">
    <location>
        <begin position="1610"/>
        <end position="1766"/>
    </location>
</feature>
<feature type="region of interest" description="Disordered" evidence="6">
    <location>
        <begin position="73"/>
        <end position="92"/>
    </location>
</feature>
<sequence>MPWYGPPPAPEGFVMAEGNQFAGQVPGSFPTASLFSGQDGLLGMGALFGKVLGKGFAGKGAFGKGFEGGVPGAASGGPAAPPGQARAPAGARTAAGGLGGSFVGKGIAGSSYAGDDFVSSSLALPGFSGTSYAGDDRVTSSFSLPGLSGTSWAGPGLNVGATLNGNGWSWPPAAPADNGYTCPDCRPAVTAFTRLVNASVAGYTYDEASLEDFCEAYYEATGDDSDWSASGDDGAAAGAGAAPTAAPADACAAFSPFACPADKGCVAANPCTVRQERRPDQALCSFLSAGAAACSLAPECAWLPDALAAEGPRAQHCVDAYLAVLDQGPGAVDGPAAYCRATQGEDCSELCLALLGTGLDSLLSPLLPGLWPCDACATCLRGANASLALIAGTNSSADAALAVYNQCRAQLSGTPLSADQLAKGKCKAKVELKCASAGRRNTCILNQDCTYDFLGKCTSMDDAYCRTVVWEPQRTVCKARAVCRQVASQPAASTAEGACALTGLCPEQSEGAAANATATATCDACVRRARRELSALPGGDVCAAAAAGTGAGAPPLEGPGGSLDGCLGVVASLQRGADDCRDVEANWGLFLADLESPGEGAPFSAFCHQINATATCDTRRRAGELMGSFFSADGPYEACAASSPLARDLMAAGRLPRSADGLHAFCVELAGAADDADDIGTALDAVRDLFTGGALCDSSSDSCCPPSGITPTPDVCEGQSTPCQAGTTCKVTQDPCNEAAKASFSRRSSTNATCEPDTFVGNATCAFFPASPDLASRAIAVLPTQQRPASANASGGADVITGICYTPTLWDACAPGAACSFPWAGSDLCKPIPTCSLPPSTGSGPGCGAGDDSCCIASEGATFSEDEEDLCLINFGPAGKGCAVRPRCAMVRDPCRAHATPWACSADPTCQYTARDPASPFGGRACATVPALDKCRAAAVGECWREGPACAVVDRCVASDCADSDTCCPFQDDPAGCARAFPACQTDVGCRPRVDACAAAIGNATACATLPYCSWDAFKGCSLDASKHACAALDIDLCRGSADCTPDFQCLDTCKMCGDCVAAAYSAVSSPANEAFLKDPGNATLGIALLEDACARKLFDPEGCAAALAAVKRPGGATTALRPGALCTLLGSCPLGSCNITDPSARPAGAAAPLDRCTASGTAAGALPPGTNRPGARPPAPLCMGTADCAGNASVCEYPGTDCAFKTCDPETGADACVATGTCQDPCQTPSALARLAAGSAAAPPCKSALDCLPGVECRPSLPDCRRAVCAGGVEATEPCGDICWPRAPLMIGASVARDGTLQVQLNEAALTASSACALIFDGPTSQLLGQWALCEALGSTLSIVLLGTVDLVPGASVIALDPEQSWLVPALEPATAFLGSLRLPATLCEAPDCPPPPATLDGLLDLVIGACPGDDDAAEVVLADAGASATGLAGKLTSVKWSLVQGSDPLLAELIADANAERVPLSRWAGAYGDDAKGGCYGGYGGYGGYGSYGYGSYGSYGGYGGYGGCGGGGPGELLLPPLVLTATLGQLRSVAPGTYTIGITLTNIFDVAASANLTFTISLASPDAPPAFSLISGAASFAPSQSVTIAARLAPSSCPTAAAGPVTWSWSSDVPTLDLSGMTSATLYIGAGVPGLLAGELYTFKATARYGNATASSSDTLSLLATASTLVASLEGPSGAVRADGEATFSAAGSYDPDDPDSALGALAFVWSCSVSATGGPCFDGSYRGVQDGPTWTIDLGRLSPGTDYTVAVTAVKGSASPNSAGDDEDDDDAQAADAPAAPPRSASASLRLAPTDAAVPTATIRRSCGAEEAGPGGRAAPRQCPARHNPTEPLTLEAAFEIGPAVASMLWAFDPSHPLGGLLLSDDTTLGGTDKPTLTVRPEGLPSAGSVSFLLTLLGKDGTSGTSTLTVDLNSAPVCTLAGGSGCAGVLPAPFSFPLAAAFDAFGDAAPSFPDCSTTLGAPRGAWADPDGDALSFEFGVVDPLTGAQTARAAGPTPAFTFDRLVPGTHSLYMCAIDALGARSCDSTETRVAPPVAGASDAAVWERTWADMAADLESSLGDAEAVAQIGFQMAGICKFLRDSGLPLPALLDEDIFGPVDATDYEPEVDIDGSEGDSNEDAEDGAGAVVGSGDGASTAAAAVQRKPEGHRSRPRVAKALVAPVPAPTGGLPAALSPSNLVKSMAAAAAGTGSPGALNALVAAAGQLATVAPINPEAGMAVVKLYK</sequence>
<gene>
    <name evidence="8" type="ORF">MNEG_7733</name>
</gene>
<evidence type="ECO:0000313" key="8">
    <source>
        <dbReference type="EMBL" id="KIZ00230.1"/>
    </source>
</evidence>
<evidence type="ECO:0000256" key="5">
    <source>
        <dbReference type="ARBA" id="ARBA00023136"/>
    </source>
</evidence>
<feature type="region of interest" description="Disordered" evidence="6">
    <location>
        <begin position="1760"/>
        <end position="1799"/>
    </location>
</feature>
<feature type="compositionally biased region" description="Low complexity" evidence="6">
    <location>
        <begin position="76"/>
        <end position="92"/>
    </location>
</feature>
<dbReference type="PANTHER" id="PTHR46730">
    <property type="entry name" value="POLYCYSTIN-1"/>
    <property type="match status" value="1"/>
</dbReference>
<feature type="compositionally biased region" description="Acidic residues" evidence="6">
    <location>
        <begin position="1768"/>
        <end position="1777"/>
    </location>
</feature>
<evidence type="ECO:0000256" key="2">
    <source>
        <dbReference type="ARBA" id="ARBA00022692"/>
    </source>
</evidence>
<evidence type="ECO:0000313" key="9">
    <source>
        <dbReference type="Proteomes" id="UP000054498"/>
    </source>
</evidence>
<feature type="compositionally biased region" description="Acidic residues" evidence="6">
    <location>
        <begin position="2105"/>
        <end position="2126"/>
    </location>
</feature>
<dbReference type="GO" id="GO:0005261">
    <property type="term" value="F:monoatomic cation channel activity"/>
    <property type="evidence" value="ECO:0007669"/>
    <property type="project" value="TreeGrafter"/>
</dbReference>
<keyword evidence="5" id="KW-0472">Membrane</keyword>
<dbReference type="KEGG" id="mng:MNEG_7733"/>
<organism evidence="8 9">
    <name type="scientific">Monoraphidium neglectum</name>
    <dbReference type="NCBI Taxonomy" id="145388"/>
    <lineage>
        <taxon>Eukaryota</taxon>
        <taxon>Viridiplantae</taxon>
        <taxon>Chlorophyta</taxon>
        <taxon>core chlorophytes</taxon>
        <taxon>Chlorophyceae</taxon>
        <taxon>CS clade</taxon>
        <taxon>Sphaeropleales</taxon>
        <taxon>Selenastraceae</taxon>
        <taxon>Monoraphidium</taxon>
    </lineage>
</organism>
<dbReference type="GO" id="GO:0005886">
    <property type="term" value="C:plasma membrane"/>
    <property type="evidence" value="ECO:0007669"/>
    <property type="project" value="TreeGrafter"/>
</dbReference>
<keyword evidence="3" id="KW-0677">Repeat</keyword>
<reference evidence="8 9" key="1">
    <citation type="journal article" date="2013" name="BMC Genomics">
        <title>Reconstruction of the lipid metabolism for the microalga Monoraphidium neglectum from its genome sequence reveals characteristics suitable for biofuel production.</title>
        <authorList>
            <person name="Bogen C."/>
            <person name="Al-Dilaimi A."/>
            <person name="Albersmeier A."/>
            <person name="Wichmann J."/>
            <person name="Grundmann M."/>
            <person name="Rupp O."/>
            <person name="Lauersen K.J."/>
            <person name="Blifernez-Klassen O."/>
            <person name="Kalinowski J."/>
            <person name="Goesmann A."/>
            <person name="Mussgnug J.H."/>
            <person name="Kruse O."/>
        </authorList>
    </citation>
    <scope>NUCLEOTIDE SEQUENCE [LARGE SCALE GENOMIC DNA]</scope>
    <source>
        <strain evidence="8 9">SAG 48.87</strain>
    </source>
</reference>
<feature type="compositionally biased region" description="Low complexity" evidence="6">
    <location>
        <begin position="1778"/>
        <end position="1797"/>
    </location>
</feature>
<protein>
    <recommendedName>
        <fullName evidence="7">PKD/REJ-like domain-containing protein</fullName>
    </recommendedName>
</protein>
<dbReference type="PANTHER" id="PTHR46730:SF1">
    <property type="entry name" value="PLAT DOMAIN-CONTAINING PROTEIN"/>
    <property type="match status" value="1"/>
</dbReference>
<feature type="region of interest" description="Disordered" evidence="6">
    <location>
        <begin position="2104"/>
        <end position="2157"/>
    </location>
</feature>
<dbReference type="EMBL" id="KK101618">
    <property type="protein sequence ID" value="KIZ00230.1"/>
    <property type="molecule type" value="Genomic_DNA"/>
</dbReference>